<dbReference type="Pfam" id="PF04371">
    <property type="entry name" value="PAD_porph"/>
    <property type="match status" value="1"/>
</dbReference>
<dbReference type="Gene3D" id="3.75.10.10">
    <property type="entry name" value="L-arginine/glycine Amidinotransferase, Chain A"/>
    <property type="match status" value="1"/>
</dbReference>
<evidence type="ECO:0000313" key="4">
    <source>
        <dbReference type="Proteomes" id="UP001171916"/>
    </source>
</evidence>
<proteinExistence type="predicted"/>
<dbReference type="EMBL" id="JAUEPH010000001">
    <property type="protein sequence ID" value="MDN3202979.1"/>
    <property type="molecule type" value="Genomic_DNA"/>
</dbReference>
<gene>
    <name evidence="3" type="ORF">QVH07_02405</name>
</gene>
<protein>
    <submittedName>
        <fullName evidence="3">Agmatine deiminase family protein</fullName>
    </submittedName>
</protein>
<reference evidence="3" key="1">
    <citation type="submission" date="2023-06" db="EMBL/GenBank/DDBJ databases">
        <title>Robiginitalea aurantiacus sp. nov. and Algoriphagus sediminis sp. nov., isolated from coastal sediment.</title>
        <authorList>
            <person name="Zhou Z.Y."/>
            <person name="An J."/>
            <person name="Jia Y.W."/>
            <person name="Du Z.J."/>
        </authorList>
    </citation>
    <scope>NUCLEOTIDE SEQUENCE</scope>
    <source>
        <strain evidence="3">C2-7</strain>
    </source>
</reference>
<dbReference type="InterPro" id="IPR007466">
    <property type="entry name" value="Peptidyl-Arg-deiminase_porph"/>
</dbReference>
<sequence length="412" mass="47261">MKFFIPVLLLIFLSCNSNTEEKTTKFTLPPEWESQEYVWVDFPDERNWGQGIGEPDYPARIEIIENLVKYVPVNVILDSDYTRNILDSMLTEANIDWSNLRVYQNPKAAGSAIRDYGPILLTNGEKYQMADFGFDGFGDAIFVDSSYYARAEIDNQLADSLGYLVKPVDLNSEGGGFISSSKVLILFEEFAKIRNPDLSLEQIEEKYLDALGLEKLIWIKEPMLLDKNWHKIDNIYGQGANYHMDAYLRFVNDSTILIPILEPELKDKNALLRAEYEASIKNLEQLKSETNVDGKPFNIVEIPYPDFSLHQYQFPLFENFQSAFSESEIGDTITYVPITGYSNFLITNGAVLVSEYWKEGLPESEKVKDEKMKEILKTYFPDREIIGIKNALMLNWYGGGIHCQTMQIPKLN</sequence>
<accession>A0ABT7Y9U4</accession>
<dbReference type="SUPFAM" id="SSF55909">
    <property type="entry name" value="Pentein"/>
    <property type="match status" value="1"/>
</dbReference>
<keyword evidence="1" id="KW-0378">Hydrolase</keyword>
<feature type="signal peptide" evidence="2">
    <location>
        <begin position="1"/>
        <end position="19"/>
    </location>
</feature>
<keyword evidence="2" id="KW-0732">Signal</keyword>
<keyword evidence="4" id="KW-1185">Reference proteome</keyword>
<dbReference type="RefSeq" id="WP_289998534.1">
    <property type="nucleotide sequence ID" value="NZ_JAUEPH010000001.1"/>
</dbReference>
<feature type="chain" id="PRO_5046076925" evidence="2">
    <location>
        <begin position="20"/>
        <end position="412"/>
    </location>
</feature>
<name>A0ABT7Y9U4_9BACT</name>
<evidence type="ECO:0000256" key="1">
    <source>
        <dbReference type="ARBA" id="ARBA00022801"/>
    </source>
</evidence>
<evidence type="ECO:0000256" key="2">
    <source>
        <dbReference type="SAM" id="SignalP"/>
    </source>
</evidence>
<comment type="caution">
    <text evidence="3">The sequence shown here is derived from an EMBL/GenBank/DDBJ whole genome shotgun (WGS) entry which is preliminary data.</text>
</comment>
<evidence type="ECO:0000313" key="3">
    <source>
        <dbReference type="EMBL" id="MDN3202979.1"/>
    </source>
</evidence>
<dbReference type="PANTHER" id="PTHR31377">
    <property type="entry name" value="AGMATINE DEIMINASE-RELATED"/>
    <property type="match status" value="1"/>
</dbReference>
<dbReference type="PANTHER" id="PTHR31377:SF0">
    <property type="entry name" value="AGMATINE DEIMINASE-RELATED"/>
    <property type="match status" value="1"/>
</dbReference>
<organism evidence="3 4">
    <name type="scientific">Algoriphagus sediminis</name>
    <dbReference type="NCBI Taxonomy" id="3057113"/>
    <lineage>
        <taxon>Bacteria</taxon>
        <taxon>Pseudomonadati</taxon>
        <taxon>Bacteroidota</taxon>
        <taxon>Cytophagia</taxon>
        <taxon>Cytophagales</taxon>
        <taxon>Cyclobacteriaceae</taxon>
        <taxon>Algoriphagus</taxon>
    </lineage>
</organism>
<dbReference type="Proteomes" id="UP001171916">
    <property type="component" value="Unassembled WGS sequence"/>
</dbReference>
<dbReference type="PROSITE" id="PS51257">
    <property type="entry name" value="PROKAR_LIPOPROTEIN"/>
    <property type="match status" value="1"/>
</dbReference>